<dbReference type="InterPro" id="IPR021055">
    <property type="entry name" value="T4BSS_IcmL/DotI"/>
</dbReference>
<gene>
    <name evidence="1" type="ORF">CC99x_01073</name>
    <name evidence="2" type="ORF">CC99x_011000</name>
</gene>
<accession>A0A0Q9YF00</accession>
<dbReference type="STRING" id="437022.CC99x_01073"/>
<organism evidence="1">
    <name type="scientific">Candidatus Berkiella cookevillensis</name>
    <dbReference type="NCBI Taxonomy" id="437022"/>
    <lineage>
        <taxon>Bacteria</taxon>
        <taxon>Pseudomonadati</taxon>
        <taxon>Pseudomonadota</taxon>
        <taxon>Gammaproteobacteria</taxon>
        <taxon>Candidatus Berkiellales</taxon>
        <taxon>Candidatus Berkiellaceae</taxon>
        <taxon>Candidatus Berkiella</taxon>
    </lineage>
</organism>
<reference evidence="2" key="3">
    <citation type="submission" date="2021-06" db="EMBL/GenBank/DDBJ databases">
        <title>Genomic Description and Analysis of Intracellular Bacteria, Candidatus Berkiella cookevillensis and Candidatus Berkiella aquae.</title>
        <authorList>
            <person name="Kidane D.T."/>
            <person name="Mehari Y.T."/>
            <person name="Rice F.C."/>
            <person name="Arivett B.A."/>
            <person name="Farone A.L."/>
            <person name="Berk S.G."/>
            <person name="Farone M.B."/>
        </authorList>
    </citation>
    <scope>NUCLEOTIDE SEQUENCE</scope>
    <source>
        <strain evidence="2">CC99</strain>
    </source>
</reference>
<dbReference type="AlphaFoldDB" id="A0A0Q9YF00"/>
<dbReference type="EMBL" id="LKHV01000004">
    <property type="protein sequence ID" value="KRG19078.1"/>
    <property type="molecule type" value="Genomic_DNA"/>
</dbReference>
<sequence>MHVFAKNKETDFSLNPVPPDLKTLENRLDNLESYTSNLQYIVNHLEKNVVMLQVTPLSEAHASFSEVCTFASTAISEALNFNPQNFRYALSNASKYFSENAFTKLQKFLNDNNIIVDSKMHAIANHAVLMAQPIVTKTYVDQRISYSNRARDVYVWNLEMPIFIEINNKNGSSILTKNVQLEIVRASIEYSPDQMIIDNISLKDYNAGI</sequence>
<proteinExistence type="predicted"/>
<reference evidence="1" key="1">
    <citation type="submission" date="2015-09" db="EMBL/GenBank/DDBJ databases">
        <title>Draft Genome Sequences of Two Novel Amoeba-resistant Intranuclear Bacteria, Candidatus Berkiella cookevillensis and Candidatus Berkiella aquae.</title>
        <authorList>
            <person name="Mehari Y.T."/>
            <person name="Arivett B.A."/>
            <person name="Farone A.L."/>
            <person name="Gunderson J.H."/>
            <person name="Farone M.B."/>
        </authorList>
    </citation>
    <scope>NUCLEOTIDE SEQUENCE [LARGE SCALE GENOMIC DNA]</scope>
    <source>
        <strain evidence="1">CC99</strain>
    </source>
</reference>
<reference evidence="2" key="2">
    <citation type="journal article" date="2016" name="Genome Announc.">
        <title>Draft Genome Sequences of Two Novel Amoeba-Resistant Intranuclear Bacteria, 'Candidatus Berkiella cookevillensis' and 'Candidatus Berkiella aquae'.</title>
        <authorList>
            <person name="Mehari Y.T."/>
            <person name="Arivett B.A."/>
            <person name="Farone A.L."/>
            <person name="Gunderson J.H."/>
            <person name="Farone M.B."/>
        </authorList>
    </citation>
    <scope>NUCLEOTIDE SEQUENCE</scope>
    <source>
        <strain evidence="2">CC99</strain>
    </source>
</reference>
<evidence type="ECO:0000313" key="3">
    <source>
        <dbReference type="Proteomes" id="UP000051494"/>
    </source>
</evidence>
<comment type="caution">
    <text evidence="1">The sequence shown here is derived from an EMBL/GenBank/DDBJ whole genome shotgun (WGS) entry which is preliminary data.</text>
</comment>
<dbReference type="RefSeq" id="WP_057624188.1">
    <property type="nucleotide sequence ID" value="NZ_LKHV02000001.1"/>
</dbReference>
<keyword evidence="3" id="KW-1185">Reference proteome</keyword>
<dbReference type="Proteomes" id="UP000051494">
    <property type="component" value="Unassembled WGS sequence"/>
</dbReference>
<dbReference type="EMBL" id="LKHV02000001">
    <property type="protein sequence ID" value="MCS5709428.1"/>
    <property type="molecule type" value="Genomic_DNA"/>
</dbReference>
<evidence type="ECO:0000313" key="1">
    <source>
        <dbReference type="EMBL" id="KRG19078.1"/>
    </source>
</evidence>
<name>A0A0Q9YF00_9GAMM</name>
<dbReference type="OrthoDB" id="6367129at2"/>
<dbReference type="CDD" id="cd16385">
    <property type="entry name" value="IcmL"/>
    <property type="match status" value="1"/>
</dbReference>
<protein>
    <submittedName>
        <fullName evidence="2">DotI/IcmL family type IV secretion protein</fullName>
    </submittedName>
    <submittedName>
        <fullName evidence="1">Macrophage killing protein with similarity to conjugation protein</fullName>
    </submittedName>
</protein>
<evidence type="ECO:0000313" key="2">
    <source>
        <dbReference type="EMBL" id="MCS5709428.1"/>
    </source>
</evidence>
<dbReference type="Pfam" id="PF11393">
    <property type="entry name" value="T4BSS_DotI_IcmL"/>
    <property type="match status" value="1"/>
</dbReference>